<dbReference type="SMR" id="A0A0P0VLC1"/>
<dbReference type="InParanoid" id="A0A0P0VLC1"/>
<reference evidence="2 3" key="3">
    <citation type="journal article" date="2013" name="Rice">
        <title>Improvement of the Oryza sativa Nipponbare reference genome using next generation sequence and optical map data.</title>
        <authorList>
            <person name="Kawahara Y."/>
            <person name="de la Bastide M."/>
            <person name="Hamilton J.P."/>
            <person name="Kanamori H."/>
            <person name="McCombie W.R."/>
            <person name="Ouyang S."/>
            <person name="Schwartz D.C."/>
            <person name="Tanaka T."/>
            <person name="Wu J."/>
            <person name="Zhou S."/>
            <person name="Childs K.L."/>
            <person name="Davidson R.M."/>
            <person name="Lin H."/>
            <person name="Quesada-Ocampo L."/>
            <person name="Vaillancourt B."/>
            <person name="Sakai H."/>
            <person name="Lee S.S."/>
            <person name="Kim J."/>
            <person name="Numa H."/>
            <person name="Itoh T."/>
            <person name="Buell C.R."/>
            <person name="Matsumoto T."/>
        </authorList>
    </citation>
    <scope>NUCLEOTIDE SEQUENCE [LARGE SCALE GENOMIC DNA]</scope>
    <source>
        <strain evidence="3">cv. Nipponbare</strain>
    </source>
</reference>
<accession>A0A0P0VLC1</accession>
<reference evidence="3" key="1">
    <citation type="journal article" date="2005" name="Nature">
        <title>The map-based sequence of the rice genome.</title>
        <authorList>
            <consortium name="International rice genome sequencing project (IRGSP)"/>
            <person name="Matsumoto T."/>
            <person name="Wu J."/>
            <person name="Kanamori H."/>
            <person name="Katayose Y."/>
            <person name="Fujisawa M."/>
            <person name="Namiki N."/>
            <person name="Mizuno H."/>
            <person name="Yamamoto K."/>
            <person name="Antonio B.A."/>
            <person name="Baba T."/>
            <person name="Sakata K."/>
            <person name="Nagamura Y."/>
            <person name="Aoki H."/>
            <person name="Arikawa K."/>
            <person name="Arita K."/>
            <person name="Bito T."/>
            <person name="Chiden Y."/>
            <person name="Fujitsuka N."/>
            <person name="Fukunaka R."/>
            <person name="Hamada M."/>
            <person name="Harada C."/>
            <person name="Hayashi A."/>
            <person name="Hijishita S."/>
            <person name="Honda M."/>
            <person name="Hosokawa S."/>
            <person name="Ichikawa Y."/>
            <person name="Idonuma A."/>
            <person name="Iijima M."/>
            <person name="Ikeda M."/>
            <person name="Ikeno M."/>
            <person name="Ito K."/>
            <person name="Ito S."/>
            <person name="Ito T."/>
            <person name="Ito Y."/>
            <person name="Ito Y."/>
            <person name="Iwabuchi A."/>
            <person name="Kamiya K."/>
            <person name="Karasawa W."/>
            <person name="Kurita K."/>
            <person name="Katagiri S."/>
            <person name="Kikuta A."/>
            <person name="Kobayashi H."/>
            <person name="Kobayashi N."/>
            <person name="Machita K."/>
            <person name="Maehara T."/>
            <person name="Masukawa M."/>
            <person name="Mizubayashi T."/>
            <person name="Mukai Y."/>
            <person name="Nagasaki H."/>
            <person name="Nagata Y."/>
            <person name="Naito S."/>
            <person name="Nakashima M."/>
            <person name="Nakama Y."/>
            <person name="Nakamichi Y."/>
            <person name="Nakamura M."/>
            <person name="Meguro A."/>
            <person name="Negishi M."/>
            <person name="Ohta I."/>
            <person name="Ohta T."/>
            <person name="Okamoto M."/>
            <person name="Ono N."/>
            <person name="Saji S."/>
            <person name="Sakaguchi M."/>
            <person name="Sakai K."/>
            <person name="Shibata M."/>
            <person name="Shimokawa T."/>
            <person name="Song J."/>
            <person name="Takazaki Y."/>
            <person name="Terasawa K."/>
            <person name="Tsugane M."/>
            <person name="Tsuji K."/>
            <person name="Ueda S."/>
            <person name="Waki K."/>
            <person name="Yamagata H."/>
            <person name="Yamamoto M."/>
            <person name="Yamamoto S."/>
            <person name="Yamane H."/>
            <person name="Yoshiki S."/>
            <person name="Yoshihara R."/>
            <person name="Yukawa K."/>
            <person name="Zhong H."/>
            <person name="Yano M."/>
            <person name="Yuan Q."/>
            <person name="Ouyang S."/>
            <person name="Liu J."/>
            <person name="Jones K.M."/>
            <person name="Gansberger K."/>
            <person name="Moffat K."/>
            <person name="Hill J."/>
            <person name="Bera J."/>
            <person name="Fadrosh D."/>
            <person name="Jin S."/>
            <person name="Johri S."/>
            <person name="Kim M."/>
            <person name="Overton L."/>
            <person name="Reardon M."/>
            <person name="Tsitrin T."/>
            <person name="Vuong H."/>
            <person name="Weaver B."/>
            <person name="Ciecko A."/>
            <person name="Tallon L."/>
            <person name="Jackson J."/>
            <person name="Pai G."/>
            <person name="Aken S.V."/>
            <person name="Utterback T."/>
            <person name="Reidmuller S."/>
            <person name="Feldblyum T."/>
            <person name="Hsiao J."/>
            <person name="Zismann V."/>
            <person name="Iobst S."/>
            <person name="de Vazeille A.R."/>
            <person name="Buell C.R."/>
            <person name="Ying K."/>
            <person name="Li Y."/>
            <person name="Lu T."/>
            <person name="Huang Y."/>
            <person name="Zhao Q."/>
            <person name="Feng Q."/>
            <person name="Zhang L."/>
            <person name="Zhu J."/>
            <person name="Weng Q."/>
            <person name="Mu J."/>
            <person name="Lu Y."/>
            <person name="Fan D."/>
            <person name="Liu Y."/>
            <person name="Guan J."/>
            <person name="Zhang Y."/>
            <person name="Yu S."/>
            <person name="Liu X."/>
            <person name="Zhang Y."/>
            <person name="Hong G."/>
            <person name="Han B."/>
            <person name="Choisne N."/>
            <person name="Demange N."/>
            <person name="Orjeda G."/>
            <person name="Samain S."/>
            <person name="Cattolico L."/>
            <person name="Pelletier E."/>
            <person name="Couloux A."/>
            <person name="Segurens B."/>
            <person name="Wincker P."/>
            <person name="D'Hont A."/>
            <person name="Scarpelli C."/>
            <person name="Weissenbach J."/>
            <person name="Salanoubat M."/>
            <person name="Quetier F."/>
            <person name="Yu Y."/>
            <person name="Kim H.R."/>
            <person name="Rambo T."/>
            <person name="Currie J."/>
            <person name="Collura K."/>
            <person name="Luo M."/>
            <person name="Yang T."/>
            <person name="Ammiraju J.S.S."/>
            <person name="Engler F."/>
            <person name="Soderlund C."/>
            <person name="Wing R.A."/>
            <person name="Palmer L.E."/>
            <person name="de la Bastide M."/>
            <person name="Spiegel L."/>
            <person name="Nascimento L."/>
            <person name="Zutavern T."/>
            <person name="O'Shaughnessy A."/>
            <person name="Dike S."/>
            <person name="Dedhia N."/>
            <person name="Preston R."/>
            <person name="Balija V."/>
            <person name="McCombie W.R."/>
            <person name="Chow T."/>
            <person name="Chen H."/>
            <person name="Chung M."/>
            <person name="Chen C."/>
            <person name="Shaw J."/>
            <person name="Wu H."/>
            <person name="Hsiao K."/>
            <person name="Chao Y."/>
            <person name="Chu M."/>
            <person name="Cheng C."/>
            <person name="Hour A."/>
            <person name="Lee P."/>
            <person name="Lin S."/>
            <person name="Lin Y."/>
            <person name="Liou J."/>
            <person name="Liu S."/>
            <person name="Hsing Y."/>
            <person name="Raghuvanshi S."/>
            <person name="Mohanty A."/>
            <person name="Bharti A.K."/>
            <person name="Gaur A."/>
            <person name="Gupta V."/>
            <person name="Kumar D."/>
            <person name="Ravi V."/>
            <person name="Vij S."/>
            <person name="Kapur A."/>
            <person name="Khurana P."/>
            <person name="Khurana P."/>
            <person name="Khurana J.P."/>
            <person name="Tyagi A.K."/>
            <person name="Gaikwad K."/>
            <person name="Singh A."/>
            <person name="Dalal V."/>
            <person name="Srivastava S."/>
            <person name="Dixit A."/>
            <person name="Pal A.K."/>
            <person name="Ghazi I.A."/>
            <person name="Yadav M."/>
            <person name="Pandit A."/>
            <person name="Bhargava A."/>
            <person name="Sureshbabu K."/>
            <person name="Batra K."/>
            <person name="Sharma T.R."/>
            <person name="Mohapatra T."/>
            <person name="Singh N.K."/>
            <person name="Messing J."/>
            <person name="Nelson A.B."/>
            <person name="Fuks G."/>
            <person name="Kavchok S."/>
            <person name="Keizer G."/>
            <person name="Linton E."/>
            <person name="Llaca V."/>
            <person name="Song R."/>
            <person name="Tanyolac B."/>
            <person name="Young S."/>
            <person name="Ho-Il K."/>
            <person name="Hahn J.H."/>
            <person name="Sangsakoo G."/>
            <person name="Vanavichit A."/>
            <person name="de Mattos Luiz.A.T."/>
            <person name="Zimmer P.D."/>
            <person name="Malone G."/>
            <person name="Dellagostin O."/>
            <person name="de Oliveira A.C."/>
            <person name="Bevan M."/>
            <person name="Bancroft I."/>
            <person name="Minx P."/>
            <person name="Cordum H."/>
            <person name="Wilson R."/>
            <person name="Cheng Z."/>
            <person name="Jin W."/>
            <person name="Jiang J."/>
            <person name="Leong S.A."/>
            <person name="Iwama H."/>
            <person name="Gojobori T."/>
            <person name="Itoh T."/>
            <person name="Niimura Y."/>
            <person name="Fujii Y."/>
            <person name="Habara T."/>
            <person name="Sakai H."/>
            <person name="Sato Y."/>
            <person name="Wilson G."/>
            <person name="Kumar K."/>
            <person name="McCouch S."/>
            <person name="Juretic N."/>
            <person name="Hoen D."/>
            <person name="Wright S."/>
            <person name="Bruskiewich R."/>
            <person name="Bureau T."/>
            <person name="Miyao A."/>
            <person name="Hirochika H."/>
            <person name="Nishikawa T."/>
            <person name="Kadowaki K."/>
            <person name="Sugiura M."/>
            <person name="Burr B."/>
            <person name="Sasaki T."/>
        </authorList>
    </citation>
    <scope>NUCLEOTIDE SEQUENCE [LARGE SCALE GENOMIC DNA]</scope>
    <source>
        <strain evidence="3">cv. Nipponbare</strain>
    </source>
</reference>
<dbReference type="AlphaFoldDB" id="A0A0P0VLC1"/>
<dbReference type="PaxDb" id="39947-A0A0P0VLC1"/>
<feature type="region of interest" description="Disordered" evidence="1">
    <location>
        <begin position="46"/>
        <end position="67"/>
    </location>
</feature>
<proteinExistence type="predicted"/>
<feature type="region of interest" description="Disordered" evidence="1">
    <location>
        <begin position="1"/>
        <end position="22"/>
    </location>
</feature>
<protein>
    <submittedName>
        <fullName evidence="2">Os02g0594750 protein</fullName>
    </submittedName>
</protein>
<evidence type="ECO:0000313" key="2">
    <source>
        <dbReference type="EMBL" id="BAS79540.1"/>
    </source>
</evidence>
<keyword evidence="3" id="KW-1185">Reference proteome</keyword>
<gene>
    <name evidence="2" type="ordered locus">Os02g0594750</name>
    <name evidence="2" type="ORF">OSNPB_020594750</name>
</gene>
<dbReference type="Gramene" id="Os02t0594750-00">
    <property type="protein sequence ID" value="Os02t0594750-00"/>
    <property type="gene ID" value="Os02g0594750"/>
</dbReference>
<evidence type="ECO:0000256" key="1">
    <source>
        <dbReference type="SAM" id="MobiDB-lite"/>
    </source>
</evidence>
<name>A0A0P0VLC1_ORYSJ</name>
<sequence length="82" mass="9271">MRAMPPCFGRASPAEPRRASARRHLHARVVCRVADRLAAASIGCVDARRPPGGRRRGRARATSEECRRRRAQRLTRVMVRIL</sequence>
<dbReference type="Proteomes" id="UP000059680">
    <property type="component" value="Chromosome 2"/>
</dbReference>
<evidence type="ECO:0000313" key="3">
    <source>
        <dbReference type="Proteomes" id="UP000059680"/>
    </source>
</evidence>
<organism evidence="2 3">
    <name type="scientific">Oryza sativa subsp. japonica</name>
    <name type="common">Rice</name>
    <dbReference type="NCBI Taxonomy" id="39947"/>
    <lineage>
        <taxon>Eukaryota</taxon>
        <taxon>Viridiplantae</taxon>
        <taxon>Streptophyta</taxon>
        <taxon>Embryophyta</taxon>
        <taxon>Tracheophyta</taxon>
        <taxon>Spermatophyta</taxon>
        <taxon>Magnoliopsida</taxon>
        <taxon>Liliopsida</taxon>
        <taxon>Poales</taxon>
        <taxon>Poaceae</taxon>
        <taxon>BOP clade</taxon>
        <taxon>Oryzoideae</taxon>
        <taxon>Oryzeae</taxon>
        <taxon>Oryzinae</taxon>
        <taxon>Oryza</taxon>
        <taxon>Oryza sativa</taxon>
    </lineage>
</organism>
<reference evidence="2 3" key="2">
    <citation type="journal article" date="2013" name="Plant Cell Physiol.">
        <title>Rice Annotation Project Database (RAP-DB): an integrative and interactive database for rice genomics.</title>
        <authorList>
            <person name="Sakai H."/>
            <person name="Lee S.S."/>
            <person name="Tanaka T."/>
            <person name="Numa H."/>
            <person name="Kim J."/>
            <person name="Kawahara Y."/>
            <person name="Wakimoto H."/>
            <person name="Yang C.C."/>
            <person name="Iwamoto M."/>
            <person name="Abe T."/>
            <person name="Yamada Y."/>
            <person name="Muto A."/>
            <person name="Inokuchi H."/>
            <person name="Ikemura T."/>
            <person name="Matsumoto T."/>
            <person name="Sasaki T."/>
            <person name="Itoh T."/>
        </authorList>
    </citation>
    <scope>NUCLEOTIDE SEQUENCE [LARGE SCALE GENOMIC DNA]</scope>
    <source>
        <strain evidence="3">cv. Nipponbare</strain>
    </source>
</reference>
<dbReference type="EMBL" id="AP014958">
    <property type="protein sequence ID" value="BAS79540.1"/>
    <property type="molecule type" value="Genomic_DNA"/>
</dbReference>